<name>A0ABW6CUB9_9CAUL</name>
<dbReference type="InterPro" id="IPR000086">
    <property type="entry name" value="NUDIX_hydrolase_dom"/>
</dbReference>
<dbReference type="InterPro" id="IPR015797">
    <property type="entry name" value="NUDIX_hydrolase-like_dom_sf"/>
</dbReference>
<dbReference type="PANTHER" id="PTHR43046">
    <property type="entry name" value="GDP-MANNOSE MANNOSYL HYDROLASE"/>
    <property type="match status" value="1"/>
</dbReference>
<comment type="cofactor">
    <cofactor evidence="1">
        <name>Mg(2+)</name>
        <dbReference type="ChEBI" id="CHEBI:18420"/>
    </cofactor>
</comment>
<organism evidence="4 5">
    <name type="scientific">Phenylobacterium ferrooxidans</name>
    <dbReference type="NCBI Taxonomy" id="2982689"/>
    <lineage>
        <taxon>Bacteria</taxon>
        <taxon>Pseudomonadati</taxon>
        <taxon>Pseudomonadota</taxon>
        <taxon>Alphaproteobacteria</taxon>
        <taxon>Caulobacterales</taxon>
        <taxon>Caulobacteraceae</taxon>
        <taxon>Phenylobacterium</taxon>
    </lineage>
</organism>
<dbReference type="PROSITE" id="PS00893">
    <property type="entry name" value="NUDIX_BOX"/>
    <property type="match status" value="1"/>
</dbReference>
<gene>
    <name evidence="4" type="ORF">OCL97_22265</name>
</gene>
<keyword evidence="2" id="KW-0378">Hydrolase</keyword>
<dbReference type="SUPFAM" id="SSF55811">
    <property type="entry name" value="Nudix"/>
    <property type="match status" value="1"/>
</dbReference>
<proteinExistence type="predicted"/>
<evidence type="ECO:0000313" key="4">
    <source>
        <dbReference type="EMBL" id="MFD3266672.1"/>
    </source>
</evidence>
<keyword evidence="5" id="KW-1185">Reference proteome</keyword>
<dbReference type="Proteomes" id="UP001598130">
    <property type="component" value="Unassembled WGS sequence"/>
</dbReference>
<dbReference type="RefSeq" id="WP_377371904.1">
    <property type="nucleotide sequence ID" value="NZ_JAOTJD010000078.1"/>
</dbReference>
<dbReference type="EMBL" id="JAOTJD010000078">
    <property type="protein sequence ID" value="MFD3266672.1"/>
    <property type="molecule type" value="Genomic_DNA"/>
</dbReference>
<accession>A0ABW6CUB9</accession>
<evidence type="ECO:0000256" key="1">
    <source>
        <dbReference type="ARBA" id="ARBA00001946"/>
    </source>
</evidence>
<dbReference type="Gene3D" id="3.90.79.10">
    <property type="entry name" value="Nucleoside Triphosphate Pyrophosphohydrolase"/>
    <property type="match status" value="1"/>
</dbReference>
<evidence type="ECO:0000259" key="3">
    <source>
        <dbReference type="PROSITE" id="PS51462"/>
    </source>
</evidence>
<evidence type="ECO:0000313" key="5">
    <source>
        <dbReference type="Proteomes" id="UP001598130"/>
    </source>
</evidence>
<feature type="domain" description="Nudix hydrolase" evidence="3">
    <location>
        <begin position="5"/>
        <end position="133"/>
    </location>
</feature>
<dbReference type="PROSITE" id="PS51462">
    <property type="entry name" value="NUDIX"/>
    <property type="match status" value="1"/>
</dbReference>
<reference evidence="4 5" key="1">
    <citation type="submission" date="2022-09" db="EMBL/GenBank/DDBJ databases">
        <title>New species of Phenylobacterium.</title>
        <authorList>
            <person name="Mieszkin S."/>
        </authorList>
    </citation>
    <scope>NUCLEOTIDE SEQUENCE [LARGE SCALE GENOMIC DNA]</scope>
    <source>
        <strain evidence="4 5">HK31-G</strain>
    </source>
</reference>
<comment type="caution">
    <text evidence="4">The sequence shown here is derived from an EMBL/GenBank/DDBJ whole genome shotgun (WGS) entry which is preliminary data.</text>
</comment>
<dbReference type="PANTHER" id="PTHR43046:SF16">
    <property type="entry name" value="ADP-RIBOSE PYROPHOSPHATASE YJHB-RELATED"/>
    <property type="match status" value="1"/>
</dbReference>
<sequence length="143" mass="15892">MARFMIIPEVHLVLIRDGQALMGLRRNTGYADGQYGLVSGHVDGGETFAAAMAREALEEADLRLAPSDLVLLHTMHRKSDSERLSLFFRAHTWPGEPVNMEPDKCDDLGWFPLDQLPANTIPYIRAGLAHVLAGEIYSEFGWG</sequence>
<dbReference type="CDD" id="cd04683">
    <property type="entry name" value="NUDIX_Hydrolase"/>
    <property type="match status" value="1"/>
</dbReference>
<protein>
    <submittedName>
        <fullName evidence="4">NUDIX domain-containing protein</fullName>
    </submittedName>
</protein>
<dbReference type="InterPro" id="IPR020084">
    <property type="entry name" value="NUDIX_hydrolase_CS"/>
</dbReference>
<evidence type="ECO:0000256" key="2">
    <source>
        <dbReference type="ARBA" id="ARBA00022801"/>
    </source>
</evidence>
<dbReference type="Pfam" id="PF00293">
    <property type="entry name" value="NUDIX"/>
    <property type="match status" value="1"/>
</dbReference>